<accession>A0AA38I022</accession>
<evidence type="ECO:0000256" key="3">
    <source>
        <dbReference type="ARBA" id="ARBA00022917"/>
    </source>
</evidence>
<keyword evidence="1 6" id="KW-0963">Cytoplasm</keyword>
<sequence length="304" mass="33833">MSTEQSGELEQTEPEVVATRNYTSTWEKNRWWYIARFSKDYKYFYGHTGGLSAQAFRTRRAHDGYVWETKRKWTQALRTSIDNSDDVGAFLNLTNSYLLVCDEEESDNFCKVAQDDLPDIPVVKTSLAGCRVIGRMCVGNKNGLIVPETTSDIELQHLKRELPDSVEVRTLEDRLSALGNVIVCNDHVALVHPDLDKESEEIVADTLKVEVFRHLIANNSLVGSYCVMNNNGGLVHIDASKTELEDLSSLLQLQLIAGTVNGGNKTVASGLVANDCIAYAGMKTTGKEFLTIETALHFPIHKCS</sequence>
<dbReference type="GO" id="GO:0042273">
    <property type="term" value="P:ribosomal large subunit biogenesis"/>
    <property type="evidence" value="ECO:0007669"/>
    <property type="project" value="UniProtKB-UniRule"/>
</dbReference>
<organism evidence="7 8">
    <name type="scientific">Zophobas morio</name>
    <dbReference type="NCBI Taxonomy" id="2755281"/>
    <lineage>
        <taxon>Eukaryota</taxon>
        <taxon>Metazoa</taxon>
        <taxon>Ecdysozoa</taxon>
        <taxon>Arthropoda</taxon>
        <taxon>Hexapoda</taxon>
        <taxon>Insecta</taxon>
        <taxon>Pterygota</taxon>
        <taxon>Neoptera</taxon>
        <taxon>Endopterygota</taxon>
        <taxon>Coleoptera</taxon>
        <taxon>Polyphaga</taxon>
        <taxon>Cucujiformia</taxon>
        <taxon>Tenebrionidae</taxon>
        <taxon>Zophobas</taxon>
    </lineage>
</organism>
<evidence type="ECO:0000256" key="2">
    <source>
        <dbReference type="ARBA" id="ARBA00022540"/>
    </source>
</evidence>
<name>A0AA38I022_9CUCU</name>
<dbReference type="GO" id="GO:0042256">
    <property type="term" value="P:cytosolic ribosome assembly"/>
    <property type="evidence" value="ECO:0007669"/>
    <property type="project" value="UniProtKB-UniRule"/>
</dbReference>
<dbReference type="CDD" id="cd00527">
    <property type="entry name" value="IF6"/>
    <property type="match status" value="1"/>
</dbReference>
<evidence type="ECO:0000256" key="6">
    <source>
        <dbReference type="HAMAP-Rule" id="MF_03132"/>
    </source>
</evidence>
<dbReference type="GO" id="GO:0005730">
    <property type="term" value="C:nucleolus"/>
    <property type="evidence" value="ECO:0007669"/>
    <property type="project" value="UniProtKB-SubCell"/>
</dbReference>
<keyword evidence="4 6" id="KW-0539">Nucleus</keyword>
<evidence type="ECO:0000313" key="8">
    <source>
        <dbReference type="Proteomes" id="UP001168821"/>
    </source>
</evidence>
<keyword evidence="2 6" id="KW-0396">Initiation factor</keyword>
<evidence type="ECO:0000256" key="1">
    <source>
        <dbReference type="ARBA" id="ARBA00022490"/>
    </source>
</evidence>
<keyword evidence="8" id="KW-1185">Reference proteome</keyword>
<evidence type="ECO:0000256" key="5">
    <source>
        <dbReference type="ARBA" id="ARBA00062592"/>
    </source>
</evidence>
<evidence type="ECO:0000256" key="4">
    <source>
        <dbReference type="ARBA" id="ARBA00023242"/>
    </source>
</evidence>
<comment type="function">
    <text evidence="6">Binds to the 60S ribosomal subunit and prevents its association with the 40S ribosomal subunit to form the 80S initiation complex in the cytoplasm. May also be involved in ribosome biogenesis.</text>
</comment>
<dbReference type="Proteomes" id="UP001168821">
    <property type="component" value="Unassembled WGS sequence"/>
</dbReference>
<comment type="subcellular location">
    <subcellularLocation>
        <location evidence="6">Cytoplasm</location>
    </subcellularLocation>
    <subcellularLocation>
        <location evidence="6">Nucleus</location>
        <location evidence="6">Nucleolus</location>
    </subcellularLocation>
    <text evidence="6">Shuttles between cytoplasm and nucleus/nucleolus.</text>
</comment>
<dbReference type="InterPro" id="IPR002769">
    <property type="entry name" value="eIF6"/>
</dbReference>
<dbReference type="GO" id="GO:0003743">
    <property type="term" value="F:translation initiation factor activity"/>
    <property type="evidence" value="ECO:0007669"/>
    <property type="project" value="UniProtKB-UniRule"/>
</dbReference>
<reference evidence="7" key="1">
    <citation type="journal article" date="2023" name="G3 (Bethesda)">
        <title>Whole genome assemblies of Zophobas morio and Tenebrio molitor.</title>
        <authorList>
            <person name="Kaur S."/>
            <person name="Stinson S.A."/>
            <person name="diCenzo G.C."/>
        </authorList>
    </citation>
    <scope>NUCLEOTIDE SEQUENCE</scope>
    <source>
        <strain evidence="7">QUZm001</strain>
    </source>
</reference>
<dbReference type="GO" id="GO:0005737">
    <property type="term" value="C:cytoplasm"/>
    <property type="evidence" value="ECO:0007669"/>
    <property type="project" value="UniProtKB-SubCell"/>
</dbReference>
<dbReference type="PANTHER" id="PTHR10784">
    <property type="entry name" value="TRANSLATION INITIATION FACTOR 6"/>
    <property type="match status" value="1"/>
</dbReference>
<dbReference type="FunFam" id="3.75.10.10:FF:000001">
    <property type="entry name" value="Eukaryotic translation initiation factor 6"/>
    <property type="match status" value="1"/>
</dbReference>
<comment type="caution">
    <text evidence="7">The sequence shown here is derived from an EMBL/GenBank/DDBJ whole genome shotgun (WGS) entry which is preliminary data.</text>
</comment>
<dbReference type="GO" id="GO:0043023">
    <property type="term" value="F:ribosomal large subunit binding"/>
    <property type="evidence" value="ECO:0007669"/>
    <property type="project" value="UniProtKB-UniRule"/>
</dbReference>
<keyword evidence="6" id="KW-0690">Ribosome biogenesis</keyword>
<protein>
    <recommendedName>
        <fullName evidence="6">Eukaryotic translation initiation factor 6</fullName>
        <shortName evidence="6">eIF-6</shortName>
    </recommendedName>
</protein>
<dbReference type="HAMAP" id="MF_00032">
    <property type="entry name" value="eIF_6"/>
    <property type="match status" value="1"/>
</dbReference>
<dbReference type="EMBL" id="JALNTZ010000007">
    <property type="protein sequence ID" value="KAJ3646714.1"/>
    <property type="molecule type" value="Genomic_DNA"/>
</dbReference>
<dbReference type="SUPFAM" id="SSF55909">
    <property type="entry name" value="Pentein"/>
    <property type="match status" value="1"/>
</dbReference>
<proteinExistence type="inferred from homology"/>
<dbReference type="SMART" id="SM00654">
    <property type="entry name" value="eIF6"/>
    <property type="match status" value="1"/>
</dbReference>
<dbReference type="AlphaFoldDB" id="A0AA38I022"/>
<evidence type="ECO:0000313" key="7">
    <source>
        <dbReference type="EMBL" id="KAJ3646714.1"/>
    </source>
</evidence>
<comment type="similarity">
    <text evidence="6">Belongs to the eIF-6 family.</text>
</comment>
<keyword evidence="3 6" id="KW-0648">Protein biosynthesis</keyword>
<dbReference type="NCBIfam" id="TIGR00323">
    <property type="entry name" value="eIF-6"/>
    <property type="match status" value="1"/>
</dbReference>
<dbReference type="Gene3D" id="3.75.10.10">
    <property type="entry name" value="L-arginine/glycine Amidinotransferase, Chain A"/>
    <property type="match status" value="1"/>
</dbReference>
<dbReference type="Pfam" id="PF01912">
    <property type="entry name" value="eIF-6"/>
    <property type="match status" value="1"/>
</dbReference>
<gene>
    <name evidence="6" type="primary">EIF6</name>
    <name evidence="7" type="ORF">Zmor_024290</name>
</gene>
<comment type="subunit">
    <text evidence="5">Monomer. Associates with the 60S ribosomal subunit. Interacts with RACK1. Interacts with DICER1, AGO2, TARBP2, MOV10 and RPL7A; they form a large RNA-induced silencing complex (RISC).</text>
</comment>